<dbReference type="EMBL" id="NAAD01000002">
    <property type="protein sequence ID" value="ORJ63129.1"/>
    <property type="molecule type" value="Genomic_DNA"/>
</dbReference>
<dbReference type="Pfam" id="PF01207">
    <property type="entry name" value="Dus"/>
    <property type="match status" value="1"/>
</dbReference>
<sequence length="341" mass="37405">MLKCVKIVQYKNFNIASLKLANPVLLAPMAGISNLPYRRIMKEFGAALVFSEMVSANGLIRDGRRTLELVRSCAAEKPLGIQLFGSEPGVLAASVRHLEGAGDLIDLNLGCPVNKVVRSGAGSALLRDPNLVAKLIGALRKATDKPLTVKIRSGWDRRSINYLDIGRIAEDCGADAVTLHPRTRAEGFSGSADWEQIGRLKQALGIPVIGSGDIFNADDALRMLQTTGCDGIMIGRGGYGNPWLIRNILDRLAGQPERPPSATEKLRVAERHLRFMEEDIGAGKTLFEMRKHLCWYSRGMADAAHFRQVVNHATSLEQMRSLMRNFFARNENQDAGHHPAT</sequence>
<dbReference type="PANTHER" id="PTHR45846:SF1">
    <property type="entry name" value="TRNA-DIHYDROURIDINE(47) SYNTHASE [NAD(P)(+)]-LIKE"/>
    <property type="match status" value="1"/>
</dbReference>
<comment type="cofactor">
    <cofactor evidence="1 12 14">
        <name>FMN</name>
        <dbReference type="ChEBI" id="CHEBI:58210"/>
    </cofactor>
</comment>
<comment type="similarity">
    <text evidence="12">Belongs to the dus family.</text>
</comment>
<comment type="catalytic activity">
    <reaction evidence="10">
        <text>a 5,6-dihydrouridine in tRNA + NADP(+) = a uridine in tRNA + NADPH + H(+)</text>
        <dbReference type="Rhea" id="RHEA:23624"/>
        <dbReference type="Rhea" id="RHEA-COMP:13339"/>
        <dbReference type="Rhea" id="RHEA-COMP:13887"/>
        <dbReference type="ChEBI" id="CHEBI:15378"/>
        <dbReference type="ChEBI" id="CHEBI:57783"/>
        <dbReference type="ChEBI" id="CHEBI:58349"/>
        <dbReference type="ChEBI" id="CHEBI:65315"/>
        <dbReference type="ChEBI" id="CHEBI:74443"/>
    </reaction>
</comment>
<evidence type="ECO:0000313" key="17">
    <source>
        <dbReference type="Proteomes" id="UP000193136"/>
    </source>
</evidence>
<organism evidence="16 17">
    <name type="scientific">Geothermobacter hydrogeniphilus</name>
    <dbReference type="NCBI Taxonomy" id="1969733"/>
    <lineage>
        <taxon>Bacteria</taxon>
        <taxon>Pseudomonadati</taxon>
        <taxon>Thermodesulfobacteriota</taxon>
        <taxon>Desulfuromonadia</taxon>
        <taxon>Desulfuromonadales</taxon>
        <taxon>Geothermobacteraceae</taxon>
        <taxon>Geothermobacter</taxon>
    </lineage>
</organism>
<dbReference type="InterPro" id="IPR013785">
    <property type="entry name" value="Aldolase_TIM"/>
</dbReference>
<keyword evidence="14" id="KW-0547">Nucleotide-binding</keyword>
<comment type="catalytic activity">
    <reaction evidence="11">
        <text>a 5,6-dihydrouridine in tRNA + NAD(+) = a uridine in tRNA + NADH + H(+)</text>
        <dbReference type="Rhea" id="RHEA:54452"/>
        <dbReference type="Rhea" id="RHEA-COMP:13339"/>
        <dbReference type="Rhea" id="RHEA-COMP:13887"/>
        <dbReference type="ChEBI" id="CHEBI:15378"/>
        <dbReference type="ChEBI" id="CHEBI:57540"/>
        <dbReference type="ChEBI" id="CHEBI:57945"/>
        <dbReference type="ChEBI" id="CHEBI:65315"/>
        <dbReference type="ChEBI" id="CHEBI:74443"/>
    </reaction>
</comment>
<dbReference type="EC" id="1.3.1.-" evidence="12"/>
<protein>
    <recommendedName>
        <fullName evidence="12">tRNA-dihydrouridine synthase</fullName>
        <ecNumber evidence="12">1.3.1.-</ecNumber>
    </recommendedName>
</protein>
<evidence type="ECO:0000256" key="14">
    <source>
        <dbReference type="PIRSR" id="PIRSR006621-2"/>
    </source>
</evidence>
<evidence type="ECO:0000256" key="8">
    <source>
        <dbReference type="ARBA" id="ARBA00022884"/>
    </source>
</evidence>
<keyword evidence="17" id="KW-1185">Reference proteome</keyword>
<evidence type="ECO:0000313" key="16">
    <source>
        <dbReference type="EMBL" id="ORJ63129.1"/>
    </source>
</evidence>
<evidence type="ECO:0000256" key="7">
    <source>
        <dbReference type="ARBA" id="ARBA00022857"/>
    </source>
</evidence>
<feature type="binding site" evidence="14">
    <location>
        <position position="150"/>
    </location>
    <ligand>
        <name>FMN</name>
        <dbReference type="ChEBI" id="CHEBI:58210"/>
    </ligand>
</feature>
<gene>
    <name evidence="16" type="ORF">B5V00_02910</name>
</gene>
<evidence type="ECO:0000256" key="6">
    <source>
        <dbReference type="ARBA" id="ARBA00022694"/>
    </source>
</evidence>
<evidence type="ECO:0000256" key="3">
    <source>
        <dbReference type="ARBA" id="ARBA00022555"/>
    </source>
</evidence>
<evidence type="ECO:0000256" key="4">
    <source>
        <dbReference type="ARBA" id="ARBA00022630"/>
    </source>
</evidence>
<keyword evidence="9 12" id="KW-0560">Oxidoreductase</keyword>
<name>A0A1X0YDE2_9BACT</name>
<keyword evidence="8" id="KW-0694">RNA-binding</keyword>
<feature type="active site" description="Proton donor" evidence="13">
    <location>
        <position position="111"/>
    </location>
</feature>
<keyword evidence="5 12" id="KW-0288">FMN</keyword>
<comment type="caution">
    <text evidence="16">The sequence shown here is derived from an EMBL/GenBank/DDBJ whole genome shotgun (WGS) entry which is preliminary data.</text>
</comment>
<dbReference type="GO" id="GO:0000049">
    <property type="term" value="F:tRNA binding"/>
    <property type="evidence" value="ECO:0007669"/>
    <property type="project" value="UniProtKB-KW"/>
</dbReference>
<dbReference type="InterPro" id="IPR024036">
    <property type="entry name" value="tRNA-dHydroUridine_Synthase_C"/>
</dbReference>
<feature type="binding site" evidence="14">
    <location>
        <position position="82"/>
    </location>
    <ligand>
        <name>FMN</name>
        <dbReference type="ChEBI" id="CHEBI:58210"/>
    </ligand>
</feature>
<dbReference type="Proteomes" id="UP000193136">
    <property type="component" value="Unassembled WGS sequence"/>
</dbReference>
<reference evidence="16 17" key="1">
    <citation type="submission" date="2017-03" db="EMBL/GenBank/DDBJ databases">
        <title>Genome sequence of Geothermobacter sp. EPR-M, Deep-Sea Iron Reducer.</title>
        <authorList>
            <person name="Tully B."/>
            <person name="Savalia P."/>
            <person name="Abuyen K."/>
            <person name="Baughan C."/>
            <person name="Romero E."/>
            <person name="Ronkowski C."/>
            <person name="Torres B."/>
            <person name="Tremblay J."/>
            <person name="Trujillo A."/>
            <person name="Tyler M."/>
            <person name="Perez-Rodriguez I."/>
            <person name="Amend J."/>
        </authorList>
    </citation>
    <scope>NUCLEOTIDE SEQUENCE [LARGE SCALE GENOMIC DNA]</scope>
    <source>
        <strain evidence="16 17">EPR-M</strain>
    </source>
</reference>
<dbReference type="Gene3D" id="1.10.1200.80">
    <property type="entry name" value="Putative flavin oxidoreducatase, domain 2"/>
    <property type="match status" value="1"/>
</dbReference>
<proteinExistence type="inferred from homology"/>
<dbReference type="InterPro" id="IPR004652">
    <property type="entry name" value="DusB-like"/>
</dbReference>
<keyword evidence="7" id="KW-0521">NADP</keyword>
<evidence type="ECO:0000256" key="9">
    <source>
        <dbReference type="ARBA" id="ARBA00023002"/>
    </source>
</evidence>
<dbReference type="PROSITE" id="PS01136">
    <property type="entry name" value="UPF0034"/>
    <property type="match status" value="1"/>
</dbReference>
<dbReference type="NCBIfam" id="TIGR00737">
    <property type="entry name" value="nifR3_yhdG"/>
    <property type="match status" value="1"/>
</dbReference>
<feature type="binding site" evidence="14">
    <location>
        <position position="180"/>
    </location>
    <ligand>
        <name>FMN</name>
        <dbReference type="ChEBI" id="CHEBI:58210"/>
    </ligand>
</feature>
<evidence type="ECO:0000256" key="11">
    <source>
        <dbReference type="ARBA" id="ARBA00048802"/>
    </source>
</evidence>
<dbReference type="AlphaFoldDB" id="A0A1X0YDE2"/>
<dbReference type="PANTHER" id="PTHR45846">
    <property type="entry name" value="TRNA-DIHYDROURIDINE(47) SYNTHASE [NAD(P)(+)]-LIKE"/>
    <property type="match status" value="1"/>
</dbReference>
<dbReference type="STRING" id="1969733.B5V00_02910"/>
<dbReference type="InterPro" id="IPR018517">
    <property type="entry name" value="tRNA_hU_synthase_CS"/>
</dbReference>
<evidence type="ECO:0000256" key="5">
    <source>
        <dbReference type="ARBA" id="ARBA00022643"/>
    </source>
</evidence>
<dbReference type="OrthoDB" id="9764501at2"/>
<evidence type="ECO:0000256" key="1">
    <source>
        <dbReference type="ARBA" id="ARBA00001917"/>
    </source>
</evidence>
<dbReference type="InterPro" id="IPR001269">
    <property type="entry name" value="DUS_fam"/>
</dbReference>
<feature type="binding site" evidence="14">
    <location>
        <begin position="28"/>
        <end position="30"/>
    </location>
    <ligand>
        <name>FMN</name>
        <dbReference type="ChEBI" id="CHEBI:58210"/>
    </ligand>
</feature>
<evidence type="ECO:0000259" key="15">
    <source>
        <dbReference type="Pfam" id="PF01207"/>
    </source>
</evidence>
<evidence type="ECO:0000256" key="10">
    <source>
        <dbReference type="ARBA" id="ARBA00048205"/>
    </source>
</evidence>
<accession>A0A1X0YDE2</accession>
<dbReference type="InterPro" id="IPR035587">
    <property type="entry name" value="DUS-like_FMN-bd"/>
</dbReference>
<dbReference type="PIRSF" id="PIRSF006621">
    <property type="entry name" value="Dus"/>
    <property type="match status" value="1"/>
</dbReference>
<keyword evidence="3" id="KW-0820">tRNA-binding</keyword>
<dbReference type="CDD" id="cd02801">
    <property type="entry name" value="DUS_like_FMN"/>
    <property type="match status" value="1"/>
</dbReference>
<evidence type="ECO:0000256" key="2">
    <source>
        <dbReference type="ARBA" id="ARBA00002790"/>
    </source>
</evidence>
<feature type="domain" description="DUS-like FMN-binding" evidence="15">
    <location>
        <begin position="25"/>
        <end position="323"/>
    </location>
</feature>
<evidence type="ECO:0000256" key="12">
    <source>
        <dbReference type="PIRNR" id="PIRNR006621"/>
    </source>
</evidence>
<keyword evidence="4 12" id="KW-0285">Flavoprotein</keyword>
<keyword evidence="6 12" id="KW-0819">tRNA processing</keyword>
<dbReference type="GO" id="GO:0050660">
    <property type="term" value="F:flavin adenine dinucleotide binding"/>
    <property type="evidence" value="ECO:0007669"/>
    <property type="project" value="InterPro"/>
</dbReference>
<evidence type="ECO:0000256" key="13">
    <source>
        <dbReference type="PIRSR" id="PIRSR006621-1"/>
    </source>
</evidence>
<feature type="binding site" evidence="14">
    <location>
        <begin position="235"/>
        <end position="236"/>
    </location>
    <ligand>
        <name>FMN</name>
        <dbReference type="ChEBI" id="CHEBI:58210"/>
    </ligand>
</feature>
<dbReference type="SUPFAM" id="SSF51395">
    <property type="entry name" value="FMN-linked oxidoreductases"/>
    <property type="match status" value="1"/>
</dbReference>
<dbReference type="Gene3D" id="3.20.20.70">
    <property type="entry name" value="Aldolase class I"/>
    <property type="match status" value="1"/>
</dbReference>
<comment type="function">
    <text evidence="2 12">Catalyzes the synthesis of 5,6-dihydrouridine (D), a modified base found in the D-loop of most tRNAs, via the reduction of the C5-C6 double bond in target uridines.</text>
</comment>
<dbReference type="GO" id="GO:0017150">
    <property type="term" value="F:tRNA dihydrouridine synthase activity"/>
    <property type="evidence" value="ECO:0007669"/>
    <property type="project" value="InterPro"/>
</dbReference>